<dbReference type="EMBL" id="JBBXJM010000004">
    <property type="protein sequence ID" value="KAL1407942.1"/>
    <property type="molecule type" value="Genomic_DNA"/>
</dbReference>
<sequence>MTTDNTAGIHPQLTLLTGACGLVGSRTLAHLHAKGFNLVATDIAPPKPGTLPPGIPFIQADLTSLADVDRLFDYAAPVAAANAPPAAYDFPLASTSNPEHKGTAFDAVVHISAIAWLAPGRTLDARAWHANNVVGSYNVLRTAVERGVRNIVQASSMNAQGVSYSVPGRNTFDGFPMSEDTTRRPVSGGVFLAALADRQMDPYGLSKHEAEIQADSVALLCPWARIATLRYHFVCEDYAAARAQVTARDVFSWVSYDACARAAECALAAPLAAFGGHEIFHIVAPEIAWEGGLEEGDRGREGEGAERPGTVALLARWWPGIPVDTRYWEGNARRGVWTTDKAERVLGWRHDV</sequence>
<comment type="similarity">
    <text evidence="1">Belongs to the NAD(P)-dependent epimerase/dehydratase family.</text>
</comment>
<keyword evidence="2" id="KW-0560">Oxidoreductase</keyword>
<dbReference type="GeneID" id="95985782"/>
<evidence type="ECO:0000259" key="4">
    <source>
        <dbReference type="Pfam" id="PF01370"/>
    </source>
</evidence>
<organism evidence="5 6">
    <name type="scientific">Vanrija albida</name>
    <dbReference type="NCBI Taxonomy" id="181172"/>
    <lineage>
        <taxon>Eukaryota</taxon>
        <taxon>Fungi</taxon>
        <taxon>Dikarya</taxon>
        <taxon>Basidiomycota</taxon>
        <taxon>Agaricomycotina</taxon>
        <taxon>Tremellomycetes</taxon>
        <taxon>Trichosporonales</taxon>
        <taxon>Trichosporonaceae</taxon>
        <taxon>Vanrija</taxon>
    </lineage>
</organism>
<dbReference type="Gene3D" id="3.40.50.720">
    <property type="entry name" value="NAD(P)-binding Rossmann-like Domain"/>
    <property type="match status" value="1"/>
</dbReference>
<evidence type="ECO:0000313" key="5">
    <source>
        <dbReference type="EMBL" id="KAL1407942.1"/>
    </source>
</evidence>
<feature type="domain" description="NAD-dependent epimerase/dehydratase" evidence="4">
    <location>
        <begin position="15"/>
        <end position="98"/>
    </location>
</feature>
<dbReference type="PANTHER" id="PTHR43103:SF5">
    <property type="entry name" value="4-EPIMERASE, PUTATIVE (AFU_ORTHOLOGUE AFUA_7G00360)-RELATED"/>
    <property type="match status" value="1"/>
</dbReference>
<evidence type="ECO:0000256" key="2">
    <source>
        <dbReference type="ARBA" id="ARBA00023002"/>
    </source>
</evidence>
<gene>
    <name evidence="5" type="ORF">Q8F55_004739</name>
</gene>
<keyword evidence="6" id="KW-1185">Reference proteome</keyword>
<dbReference type="PANTHER" id="PTHR43103">
    <property type="entry name" value="NUCLEOSIDE-DIPHOSPHATE-SUGAR EPIMERASE"/>
    <property type="match status" value="1"/>
</dbReference>
<accession>A0ABR3Q054</accession>
<dbReference type="Proteomes" id="UP001565368">
    <property type="component" value="Unassembled WGS sequence"/>
</dbReference>
<dbReference type="InterPro" id="IPR001509">
    <property type="entry name" value="Epimerase_deHydtase"/>
</dbReference>
<proteinExistence type="inferred from homology"/>
<dbReference type="SUPFAM" id="SSF51735">
    <property type="entry name" value="NAD(P)-binding Rossmann-fold domains"/>
    <property type="match status" value="1"/>
</dbReference>
<dbReference type="InterPro" id="IPR036291">
    <property type="entry name" value="NAD(P)-bd_dom_sf"/>
</dbReference>
<reference evidence="5 6" key="1">
    <citation type="submission" date="2023-08" db="EMBL/GenBank/DDBJ databases">
        <title>Annotated Genome Sequence of Vanrija albida AlHP1.</title>
        <authorList>
            <person name="Herzog R."/>
        </authorList>
    </citation>
    <scope>NUCLEOTIDE SEQUENCE [LARGE SCALE GENOMIC DNA]</scope>
    <source>
        <strain evidence="5 6">AlHP1</strain>
    </source>
</reference>
<comment type="caution">
    <text evidence="5">The sequence shown here is derived from an EMBL/GenBank/DDBJ whole genome shotgun (WGS) entry which is preliminary data.</text>
</comment>
<keyword evidence="3" id="KW-0520">NAD</keyword>
<dbReference type="Pfam" id="PF01370">
    <property type="entry name" value="Epimerase"/>
    <property type="match status" value="2"/>
</dbReference>
<evidence type="ECO:0000313" key="6">
    <source>
        <dbReference type="Proteomes" id="UP001565368"/>
    </source>
</evidence>
<evidence type="ECO:0000256" key="1">
    <source>
        <dbReference type="ARBA" id="ARBA00007637"/>
    </source>
</evidence>
<evidence type="ECO:0000256" key="3">
    <source>
        <dbReference type="ARBA" id="ARBA00023027"/>
    </source>
</evidence>
<feature type="domain" description="NAD-dependent epimerase/dehydratase" evidence="4">
    <location>
        <begin position="103"/>
        <end position="214"/>
    </location>
</feature>
<name>A0ABR3Q054_9TREE</name>
<dbReference type="RefSeq" id="XP_069207886.1">
    <property type="nucleotide sequence ID" value="XM_069353244.1"/>
</dbReference>
<protein>
    <recommendedName>
        <fullName evidence="4">NAD-dependent epimerase/dehydratase domain-containing protein</fullName>
    </recommendedName>
</protein>